<organism evidence="7">
    <name type="scientific">hydrothermal vent metagenome</name>
    <dbReference type="NCBI Taxonomy" id="652676"/>
    <lineage>
        <taxon>unclassified sequences</taxon>
        <taxon>metagenomes</taxon>
        <taxon>ecological metagenomes</taxon>
    </lineage>
</organism>
<dbReference type="InterPro" id="IPR051811">
    <property type="entry name" value="Cytochrome_c550/c551-like"/>
</dbReference>
<sequence length="112" mass="12643">MKRILLLLTFLTGVHLQANVEKGKAVYAANCAICHTVNGGRALGPDFNIVSYTRKKAEIAQYVKDPYSMYKKFGYSANAMPTLPLEDSEIKDVADYISSLQPFKKWMIKKKH</sequence>
<evidence type="ECO:0000313" key="7">
    <source>
        <dbReference type="EMBL" id="SFV61580.1"/>
    </source>
</evidence>
<evidence type="ECO:0000256" key="2">
    <source>
        <dbReference type="ARBA" id="ARBA00022617"/>
    </source>
</evidence>
<dbReference type="InterPro" id="IPR009056">
    <property type="entry name" value="Cyt_c-like_dom"/>
</dbReference>
<keyword evidence="3" id="KW-0479">Metal-binding</keyword>
<evidence type="ECO:0000256" key="3">
    <source>
        <dbReference type="ARBA" id="ARBA00022723"/>
    </source>
</evidence>
<name>A0A1W1C6V4_9ZZZZ</name>
<proteinExistence type="predicted"/>
<reference evidence="7" key="1">
    <citation type="submission" date="2016-10" db="EMBL/GenBank/DDBJ databases">
        <authorList>
            <person name="de Groot N.N."/>
        </authorList>
    </citation>
    <scope>NUCLEOTIDE SEQUENCE</scope>
</reference>
<dbReference type="AlphaFoldDB" id="A0A1W1C6V4"/>
<evidence type="ECO:0000256" key="1">
    <source>
        <dbReference type="ARBA" id="ARBA00022448"/>
    </source>
</evidence>
<dbReference type="GO" id="GO:0020037">
    <property type="term" value="F:heme binding"/>
    <property type="evidence" value="ECO:0007669"/>
    <property type="project" value="InterPro"/>
</dbReference>
<keyword evidence="4" id="KW-0249">Electron transport</keyword>
<dbReference type="PANTHER" id="PTHR37823:SF1">
    <property type="entry name" value="CYTOCHROME C-553-LIKE"/>
    <property type="match status" value="1"/>
</dbReference>
<accession>A0A1W1C6V4</accession>
<dbReference type="SUPFAM" id="SSF46626">
    <property type="entry name" value="Cytochrome c"/>
    <property type="match status" value="1"/>
</dbReference>
<dbReference type="EMBL" id="FPHL01000026">
    <property type="protein sequence ID" value="SFV61580.1"/>
    <property type="molecule type" value="Genomic_DNA"/>
</dbReference>
<dbReference type="GO" id="GO:0046872">
    <property type="term" value="F:metal ion binding"/>
    <property type="evidence" value="ECO:0007669"/>
    <property type="project" value="UniProtKB-KW"/>
</dbReference>
<dbReference type="PROSITE" id="PS51007">
    <property type="entry name" value="CYTC"/>
    <property type="match status" value="1"/>
</dbReference>
<dbReference type="Gene3D" id="1.10.760.10">
    <property type="entry name" value="Cytochrome c-like domain"/>
    <property type="match status" value="1"/>
</dbReference>
<dbReference type="Pfam" id="PF00034">
    <property type="entry name" value="Cytochrom_C"/>
    <property type="match status" value="1"/>
</dbReference>
<dbReference type="PANTHER" id="PTHR37823">
    <property type="entry name" value="CYTOCHROME C-553-LIKE"/>
    <property type="match status" value="1"/>
</dbReference>
<dbReference type="GO" id="GO:0009055">
    <property type="term" value="F:electron transfer activity"/>
    <property type="evidence" value="ECO:0007669"/>
    <property type="project" value="InterPro"/>
</dbReference>
<keyword evidence="5" id="KW-0408">Iron</keyword>
<evidence type="ECO:0000256" key="4">
    <source>
        <dbReference type="ARBA" id="ARBA00022982"/>
    </source>
</evidence>
<protein>
    <submittedName>
        <fullName evidence="7">Cytochrome C553 (Soluble cytochrome f)</fullName>
    </submittedName>
</protein>
<keyword evidence="1" id="KW-0813">Transport</keyword>
<dbReference type="InterPro" id="IPR036909">
    <property type="entry name" value="Cyt_c-like_dom_sf"/>
</dbReference>
<feature type="domain" description="Cytochrome c" evidence="6">
    <location>
        <begin position="18"/>
        <end position="101"/>
    </location>
</feature>
<evidence type="ECO:0000259" key="6">
    <source>
        <dbReference type="PROSITE" id="PS51007"/>
    </source>
</evidence>
<keyword evidence="2" id="KW-0349">Heme</keyword>
<evidence type="ECO:0000256" key="5">
    <source>
        <dbReference type="ARBA" id="ARBA00023004"/>
    </source>
</evidence>
<gene>
    <name evidence="7" type="ORF">MNB_SV-10-1161</name>
</gene>